<proteinExistence type="inferred from homology"/>
<dbReference type="NCBIfam" id="NF005760">
    <property type="entry name" value="PRK07586.1"/>
    <property type="match status" value="1"/>
</dbReference>
<dbReference type="InterPro" id="IPR029061">
    <property type="entry name" value="THDP-binding"/>
</dbReference>
<dbReference type="Pfam" id="PF02776">
    <property type="entry name" value="TPP_enzyme_N"/>
    <property type="match status" value="1"/>
</dbReference>
<feature type="domain" description="Thiamine pyrophosphate enzyme N-terminal TPP-binding" evidence="4">
    <location>
        <begin position="1"/>
        <end position="106"/>
    </location>
</feature>
<dbReference type="GO" id="GO:0030976">
    <property type="term" value="F:thiamine pyrophosphate binding"/>
    <property type="evidence" value="ECO:0007669"/>
    <property type="project" value="InterPro"/>
</dbReference>
<dbReference type="EMBL" id="UINC01000676">
    <property type="protein sequence ID" value="SUZ59386.1"/>
    <property type="molecule type" value="Genomic_DNA"/>
</dbReference>
<comment type="similarity">
    <text evidence="1">Belongs to the TPP enzyme family.</text>
</comment>
<dbReference type="Gene3D" id="3.40.50.970">
    <property type="match status" value="2"/>
</dbReference>
<dbReference type="AlphaFoldDB" id="A0A381NXN1"/>
<dbReference type="GO" id="GO:0050660">
    <property type="term" value="F:flavin adenine dinucleotide binding"/>
    <property type="evidence" value="ECO:0007669"/>
    <property type="project" value="TreeGrafter"/>
</dbReference>
<protein>
    <recommendedName>
        <fullName evidence="6">Acetolactate synthase large subunit</fullName>
    </recommendedName>
</protein>
<dbReference type="GO" id="GO:0003984">
    <property type="term" value="F:acetolactate synthase activity"/>
    <property type="evidence" value="ECO:0007669"/>
    <property type="project" value="TreeGrafter"/>
</dbReference>
<dbReference type="InterPro" id="IPR012001">
    <property type="entry name" value="Thiamin_PyroP_enz_TPP-bd_dom"/>
</dbReference>
<evidence type="ECO:0000256" key="2">
    <source>
        <dbReference type="ARBA" id="ARBA00023052"/>
    </source>
</evidence>
<sequence length="515" mass="55454">MNAADALLKTLVDNGLEVVFANPGTSEMHLVAAVDHYPQIRPVLGLFEGVVTGAADGYARMSGKAAANLLHLGPGLGNGFANIHNAKKARSPMINIVGDHATYHLKYDAPLTSDLDGLAKSSSDWVERVKSPDELPAGGARAWQAAHNFPGKIATLIVPADCAWSETDKSGEILNSKGPEDIDENLLKEAYKVLTDKSNCMLFLGGEFLDEESLNMAAKIATKTGARLGTETFRKRQRRGQSIPVVEPLPYFSEMAEDFLKGIENIVFVGSKPPVSFFAYPDKKSYLSPENSKLVQLATFEQDGRKALESLCEMLNANEISEEFLPSPTNPAPLNGELNPAHVGSLIGELLPEEAIVSDEAATSGFAVYPNTWNSKPHDWLSLTGGSIGQGLPLATGAAIACPDRPVVCLHGDGGAMYTIQSLWTQARESLNVTNIIFSNRAYAILKVELDRVGALQTGDRAQSLFSLENPDINWTSLGKSLGVESFTTLTVEDFRKVFSTAVKEPGPSLIEVRI</sequence>
<accession>A0A381NXN1</accession>
<evidence type="ECO:0000259" key="3">
    <source>
        <dbReference type="Pfam" id="PF02775"/>
    </source>
</evidence>
<dbReference type="Pfam" id="PF02775">
    <property type="entry name" value="TPP_enzyme_C"/>
    <property type="match status" value="1"/>
</dbReference>
<dbReference type="InterPro" id="IPR045229">
    <property type="entry name" value="TPP_enz"/>
</dbReference>
<reference evidence="5" key="1">
    <citation type="submission" date="2018-05" db="EMBL/GenBank/DDBJ databases">
        <authorList>
            <person name="Lanie J.A."/>
            <person name="Ng W.-L."/>
            <person name="Kazmierczak K.M."/>
            <person name="Andrzejewski T.M."/>
            <person name="Davidsen T.M."/>
            <person name="Wayne K.J."/>
            <person name="Tettelin H."/>
            <person name="Glass J.I."/>
            <person name="Rusch D."/>
            <person name="Podicherti R."/>
            <person name="Tsui H.-C.T."/>
            <person name="Winkler M.E."/>
        </authorList>
    </citation>
    <scope>NUCLEOTIDE SEQUENCE</scope>
</reference>
<feature type="domain" description="Thiamine pyrophosphate enzyme TPP-binding" evidence="3">
    <location>
        <begin position="372"/>
        <end position="513"/>
    </location>
</feature>
<dbReference type="CDD" id="cd07035">
    <property type="entry name" value="TPP_PYR_POX_like"/>
    <property type="match status" value="1"/>
</dbReference>
<evidence type="ECO:0000313" key="5">
    <source>
        <dbReference type="EMBL" id="SUZ59386.1"/>
    </source>
</evidence>
<dbReference type="PANTHER" id="PTHR18968:SF86">
    <property type="entry name" value="ACETOLACTATE SYNTHASE LARGE SUBUNIT ILVX-RELATED"/>
    <property type="match status" value="1"/>
</dbReference>
<dbReference type="PANTHER" id="PTHR18968">
    <property type="entry name" value="THIAMINE PYROPHOSPHATE ENZYMES"/>
    <property type="match status" value="1"/>
</dbReference>
<evidence type="ECO:0000259" key="4">
    <source>
        <dbReference type="Pfam" id="PF02776"/>
    </source>
</evidence>
<dbReference type="CDD" id="cd02002">
    <property type="entry name" value="TPP_BFDC"/>
    <property type="match status" value="1"/>
</dbReference>
<name>A0A381NXN1_9ZZZZ</name>
<evidence type="ECO:0000256" key="1">
    <source>
        <dbReference type="ARBA" id="ARBA00007812"/>
    </source>
</evidence>
<organism evidence="5">
    <name type="scientific">marine metagenome</name>
    <dbReference type="NCBI Taxonomy" id="408172"/>
    <lineage>
        <taxon>unclassified sequences</taxon>
        <taxon>metagenomes</taxon>
        <taxon>ecological metagenomes</taxon>
    </lineage>
</organism>
<evidence type="ECO:0008006" key="6">
    <source>
        <dbReference type="Google" id="ProtNLM"/>
    </source>
</evidence>
<dbReference type="SUPFAM" id="SSF52518">
    <property type="entry name" value="Thiamin diphosphate-binding fold (THDP-binding)"/>
    <property type="match status" value="2"/>
</dbReference>
<keyword evidence="2" id="KW-0786">Thiamine pyrophosphate</keyword>
<dbReference type="InterPro" id="IPR011766">
    <property type="entry name" value="TPP_enzyme_TPP-bd"/>
</dbReference>
<gene>
    <name evidence="5" type="ORF">METZ01_LOCUS12240</name>
</gene>